<keyword evidence="2" id="KW-1185">Reference proteome</keyword>
<name>A0ABN8DRA8_9VIBR</name>
<protein>
    <recommendedName>
        <fullName evidence="3">2-polyprenyl-3-methyl-5-hydroxy-6-metoxy-1, 4-benzoquinol methylase</fullName>
    </recommendedName>
</protein>
<evidence type="ECO:0000313" key="1">
    <source>
        <dbReference type="EMBL" id="CAH0532315.1"/>
    </source>
</evidence>
<organism evidence="1 2">
    <name type="scientific">Vibrio stylophorae</name>
    <dbReference type="NCBI Taxonomy" id="659351"/>
    <lineage>
        <taxon>Bacteria</taxon>
        <taxon>Pseudomonadati</taxon>
        <taxon>Pseudomonadota</taxon>
        <taxon>Gammaproteobacteria</taxon>
        <taxon>Vibrionales</taxon>
        <taxon>Vibrionaceae</taxon>
        <taxon>Vibrio</taxon>
    </lineage>
</organism>
<proteinExistence type="predicted"/>
<sequence>MSTLSMPTCPLCAHAPTQAYHQDKRRQYFQCPQCDLVFADPAALLPPEQEQAVYNQHENNPEDLGYRRFLNRVAEPLLARVGNAPKQGLDFGSGPGPTLSVMLAEAGHQMAIYDPYFAADESVLSHQYDFITCTEAIEHFYQPSREWQLLLSMLKPQGWLGLMTKMVTSHAGFVTWHYKNDPTHVSFFSRKTFAYLAERDQLTLEFVGNDVILLRKK</sequence>
<dbReference type="InterPro" id="IPR029063">
    <property type="entry name" value="SAM-dependent_MTases_sf"/>
</dbReference>
<evidence type="ECO:0000313" key="2">
    <source>
        <dbReference type="Proteomes" id="UP000838672"/>
    </source>
</evidence>
<comment type="caution">
    <text evidence="1">The sequence shown here is derived from an EMBL/GenBank/DDBJ whole genome shotgun (WGS) entry which is preliminary data.</text>
</comment>
<evidence type="ECO:0008006" key="3">
    <source>
        <dbReference type="Google" id="ProtNLM"/>
    </source>
</evidence>
<accession>A0ABN8DRA8</accession>
<dbReference type="Proteomes" id="UP000838672">
    <property type="component" value="Unassembled WGS sequence"/>
</dbReference>
<reference evidence="1" key="1">
    <citation type="submission" date="2021-11" db="EMBL/GenBank/DDBJ databases">
        <authorList>
            <person name="Rodrigo-Torres L."/>
            <person name="Arahal R. D."/>
            <person name="Lucena T."/>
        </authorList>
    </citation>
    <scope>NUCLEOTIDE SEQUENCE</scope>
    <source>
        <strain evidence="1">CECT 7929</strain>
    </source>
</reference>
<dbReference type="Pfam" id="PF13489">
    <property type="entry name" value="Methyltransf_23"/>
    <property type="match status" value="1"/>
</dbReference>
<dbReference type="Gene3D" id="3.40.50.150">
    <property type="entry name" value="Vaccinia Virus protein VP39"/>
    <property type="match status" value="1"/>
</dbReference>
<dbReference type="SUPFAM" id="SSF53335">
    <property type="entry name" value="S-adenosyl-L-methionine-dependent methyltransferases"/>
    <property type="match status" value="1"/>
</dbReference>
<dbReference type="EMBL" id="CAKLDI010000001">
    <property type="protein sequence ID" value="CAH0532315.1"/>
    <property type="molecule type" value="Genomic_DNA"/>
</dbReference>
<gene>
    <name evidence="1" type="ORF">VST7929_00132</name>
</gene>